<dbReference type="PANTHER" id="PTHR34595:SF2">
    <property type="entry name" value="BLR2978 PROTEIN"/>
    <property type="match status" value="1"/>
</dbReference>
<dbReference type="InterPro" id="IPR051680">
    <property type="entry name" value="ATP-dep_Glu-Cys_Ligase-2"/>
</dbReference>
<gene>
    <name evidence="4" type="ordered locus">Lcho_2604</name>
</gene>
<dbReference type="STRING" id="395495.Lcho_2604"/>
<dbReference type="HOGENOM" id="CLU_013951_0_0_4"/>
<evidence type="ECO:0000313" key="4">
    <source>
        <dbReference type="EMBL" id="ACB34869.1"/>
    </source>
</evidence>
<dbReference type="Pfam" id="PF14403">
    <property type="entry name" value="CP_ATPgrasp_2"/>
    <property type="match status" value="1"/>
</dbReference>
<dbReference type="InterPro" id="IPR007296">
    <property type="entry name" value="DUF403"/>
</dbReference>
<dbReference type="InterPro" id="IPR025841">
    <property type="entry name" value="CP_ATPgrasp_2"/>
</dbReference>
<feature type="domain" description="DUF403" evidence="2">
    <location>
        <begin position="607"/>
        <end position="923"/>
    </location>
</feature>
<keyword evidence="5" id="KW-1185">Reference proteome</keyword>
<dbReference type="eggNOG" id="COG2307">
    <property type="taxonomic scope" value="Bacteria"/>
</dbReference>
<protein>
    <recommendedName>
        <fullName evidence="6">DUF403 domain-containing protein</fullName>
    </recommendedName>
</protein>
<organism evidence="4 5">
    <name type="scientific">Leptothrix cholodnii (strain ATCC 51168 / LMG 8142 / SP-6)</name>
    <name type="common">Leptothrix discophora (strain SP-6)</name>
    <dbReference type="NCBI Taxonomy" id="395495"/>
    <lineage>
        <taxon>Bacteria</taxon>
        <taxon>Pseudomonadati</taxon>
        <taxon>Pseudomonadota</taxon>
        <taxon>Betaproteobacteria</taxon>
        <taxon>Burkholderiales</taxon>
        <taxon>Sphaerotilaceae</taxon>
        <taxon>Leptothrix</taxon>
    </lineage>
</organism>
<feature type="region of interest" description="Disordered" evidence="1">
    <location>
        <begin position="545"/>
        <end position="564"/>
    </location>
</feature>
<dbReference type="AlphaFoldDB" id="B1Y7B4"/>
<accession>B1Y7B4</accession>
<dbReference type="eggNOG" id="COG2308">
    <property type="taxonomic scope" value="Bacteria"/>
</dbReference>
<reference evidence="4 5" key="1">
    <citation type="submission" date="2008-03" db="EMBL/GenBank/DDBJ databases">
        <title>Complete sequence of Leptothrix cholodnii SP-6.</title>
        <authorList>
            <consortium name="US DOE Joint Genome Institute"/>
            <person name="Copeland A."/>
            <person name="Lucas S."/>
            <person name="Lapidus A."/>
            <person name="Glavina del Rio T."/>
            <person name="Dalin E."/>
            <person name="Tice H."/>
            <person name="Bruce D."/>
            <person name="Goodwin L."/>
            <person name="Pitluck S."/>
            <person name="Chertkov O."/>
            <person name="Brettin T."/>
            <person name="Detter J.C."/>
            <person name="Han C."/>
            <person name="Kuske C.R."/>
            <person name="Schmutz J."/>
            <person name="Larimer F."/>
            <person name="Land M."/>
            <person name="Hauser L."/>
            <person name="Kyrpides N."/>
            <person name="Lykidis A."/>
            <person name="Emerson D."/>
            <person name="Richardson P."/>
        </authorList>
    </citation>
    <scope>NUCLEOTIDE SEQUENCE [LARGE SCALE GENOMIC DNA]</scope>
    <source>
        <strain evidence="5">ATCC 51168 / LMG 8142 / SP-6</strain>
    </source>
</reference>
<evidence type="ECO:0000313" key="5">
    <source>
        <dbReference type="Proteomes" id="UP000001693"/>
    </source>
</evidence>
<feature type="compositionally biased region" description="Polar residues" evidence="1">
    <location>
        <begin position="546"/>
        <end position="555"/>
    </location>
</feature>
<evidence type="ECO:0000259" key="2">
    <source>
        <dbReference type="Pfam" id="PF04168"/>
    </source>
</evidence>
<evidence type="ECO:0000256" key="1">
    <source>
        <dbReference type="SAM" id="MobiDB-lite"/>
    </source>
</evidence>
<name>B1Y7B4_LEPCP</name>
<evidence type="ECO:0008006" key="6">
    <source>
        <dbReference type="Google" id="ProtNLM"/>
    </source>
</evidence>
<evidence type="ECO:0000259" key="3">
    <source>
        <dbReference type="Pfam" id="PF14403"/>
    </source>
</evidence>
<dbReference type="EMBL" id="CP001013">
    <property type="protein sequence ID" value="ACB34869.1"/>
    <property type="molecule type" value="Genomic_DNA"/>
</dbReference>
<sequence>MTSIPGARHDAAMQSSLLSDDLPDAAELAAAAAGRGTPGHHDELRGAVLPSGVHFGMSVVSPGEATESEEAAVADAAEAAADIDIDGDTDTAATASAESHHKAHPPLAPLWQRFFQSSGLDGWLDLTARHARVKRRVRDDGATFNVHSEEGGGERTWPLELLPLLIAPREWAHIERGVRQHARLLNAAMADIYGAQDLLHEGILPASLVLGHPQYLRPMHGVKPVDDAWLHLVAVDLARGPDGHWWVVDRRTQAPSGLGYLLENRLIIAQQFPEAFRDLRVQRVASAFRALMDGLMRSSPAGERSRVALLTPGPRSETYFEHVFLARYLGLSLVEGSDLTVRDQRLYLKTLHGLERVHVLLRRVDDEWLDPLELRAESALGVPGLLQALRAGELVMANVPGAGVLESPGLAAFWPGAARRLLGEELILPATTSWWCGEASVWAANRDELADYVIMPTFPGGPVTQGFEPVLGSDLDRASVRAWRARIDADPAAHTLMARVHPSEQPVWRDGRLEPRPLVLRVYAMTDGNGGWCVLPGGLTRVAARPSTQTSSANPGASGGADAYLSMQRGSASTDTWVLTDGKVDDTSLLPKPLAPADLARWHRVITSRSAENLFWLGRYTERAENTVRLARLALEGLATASPPVLQMLHTLLLRHGLIDAGVPSPALASAQAGRLFERSLVRALADRSSGSSVAFNLQSLRQCAEALRDRLSTEHWSLILDLERQFGRELAEVLAQQGHEPLSDVLGVLSRAMTRLSAITGAQTDRMTRDDGWRLLSVGRQIERLDVLAHALRLGFESGLPALDDGFALLLEIFETTITYRANFQSRREVPPLLHLLVLDTDNPRSLAWVSRTMRDRLRKLARHDPIWAEAASDALPQPGSWSLEALSSVDEDGAYSTLIDALASCSDAARTLSNEVSQHLFSHVRAADRSVWQ</sequence>
<feature type="domain" description="Circularly permuted ATP-grasp type 2" evidence="3">
    <location>
        <begin position="163"/>
        <end position="543"/>
    </location>
</feature>
<dbReference type="Pfam" id="PF04168">
    <property type="entry name" value="Alpha-E"/>
    <property type="match status" value="1"/>
</dbReference>
<dbReference type="Gene3D" id="3.40.50.11290">
    <property type="match status" value="1"/>
</dbReference>
<dbReference type="Proteomes" id="UP000001693">
    <property type="component" value="Chromosome"/>
</dbReference>
<dbReference type="SUPFAM" id="SSF56059">
    <property type="entry name" value="Glutathione synthetase ATP-binding domain-like"/>
    <property type="match status" value="1"/>
</dbReference>
<dbReference type="PANTHER" id="PTHR34595">
    <property type="entry name" value="BLR5612 PROTEIN"/>
    <property type="match status" value="1"/>
</dbReference>
<dbReference type="KEGG" id="lch:Lcho_2604"/>
<proteinExistence type="predicted"/>